<dbReference type="InterPro" id="IPR015943">
    <property type="entry name" value="WD40/YVTN_repeat-like_dom_sf"/>
</dbReference>
<dbReference type="Pfam" id="PF00400">
    <property type="entry name" value="WD40"/>
    <property type="match status" value="1"/>
</dbReference>
<accession>A0A4S4M7D4</accession>
<sequence length="3608" mass="393882">MHALRQEILPPSGVEFAASLKLTPATITDGVFSSPSTPTASGNVISRASYNIVVARSNVLRIFEVREVPAPISAQLDDERERRSTVRRGTEAVEGEVMMDQQGEGFVNMGSLKPTGPSGTAYPPTVIRFYFIREHRLHGTVTGLEGIRIVSSLEDKLDRLLVSFKDAKIALLEWSDTIHGLVTVSIHTYERAPQLLSLDSSLFRAELRTDPLSRCAALSLPKDALAILPFYQTQAELDVMEQDKSRARDVPYSPSFVLDLATDVDERIRNVVDFVFLPGFNSPTIAVLFQPQQTWTGRLKEFKDTMNLFIFTLDLVTRTNPVITAVEGLPYDCVSLLPCSPALGGVVVLTVNSLIHVDQASRRVVLPVNGWPPRVSDMPMPALSPEEQLRDLQLEGSRLAFVDERTLFVILRDGTIYPVEFFVDGKVVSKLVMAPALAQTTIPTIVKVTGEHLFVGSTVGPSALLKTTNVEEVVLGDTEGNDASSSPTAVVDMGNAMDVDDDDDIYGSSQINPQPIVNGTSSDAVSIAKKRNVIHLSLCDSLPGYGPISDMTFSLARNGDRPMPELVAATGAGYLGGFTLFQRDLPIRTKRKLHAIGGARGVWSLPVRQAVKVNGVSYERPTNPFHSDNDSVIISTDANPSPGLSRIATRSAKNDITITTRIPGTTIGAAPFFHGTAILHVLTNAIRVLEPDGSERQIIKDMDGNNYRPKIKSCSICDPFVLILREDDSIGLFIVAEGGSKIRRKDMSPMGEKVFFFFFFFFFHITGLFQPHANNNNPGGDNANQTTTSTLHSAMNAGQKSQWLILCRPQGVMEIWSLPKLSLVFSTTAVASLQGLLVDSYDPPALSLPQDPPRKPQELDIDQILIAPLGESSPRPHLFVFLRSGQLAIYETVPSEPRFDSPPPSRTQLLAVKFVKVLSRAFDIQHFEEPEKSVLAEQKRISRSLIPFVTSPSPEVNFSGVFFTGDRPCWVLCTDKGGIRLHPSGHAVVHSFTSCSLWESKGDFLLYSEEGPSLLEWMPNLQLDMDLPCRHVPRGRPYTNILFDPSTCLIIAASSLQARFTSFDEEGNQIWEPDAANVSYPMSDCSTLELLTPDGWITMDGYEFAPNEFVNAVDCVTLETQSTDTGHKNYIAVGTTVNRGEDLAVKGATYIFEIVEVVPDPASGLKRSFKLRLRCRDDAKGPVTALCGIDGYLVSSMGQKVFVRAFDLDERLVGVAFLDVGVYVTSLRSLKNLIIISDAVKSMWFVAFQEDPYKLAILAKDPHQLCVTSADFFFADQQLSIVGCDEEGVVRMYEYDPHDPESKNGQHLLRRTEFHGQVEYRTSLTVARRTKGEDMATPQAKLICGSPDGSLTALIPVDEETFKRLYLLQGQLTRNVQHTAGLNPKAFRMVRNDYVSKPLSKGILDGNLLGSFEELPITRQNEITRQIGTERNSVLRDWSSMVGPPGSGKSTYCYGKHQLFSALNRPISIVNLDPANDNIPYPCAVDLSSLITLQDVMDEHGLGPNGGILYCMEYLEANYDWLEEQLNQLGKDAYVLFDLPGQVELSTNHHSLKRIVQKLTKSGFRLAAVHLCDAHYVTDASKYVSVLLLSLRTMLHLELPHINVLSKVDLITQFGDLDFNLDFYTEVQDLSYLENALTSTSPRYASLNMAICGLIEDFGLVSFETLAVEVRKASTLLDKHSMLHLTRAIDRATGYVFVPPPTSSAPKGTTNDPDAPSSERPNTYALFSSAAGQMLGERSNIRDVQERWIEAREEWDAYEKVQWRKEGELVRREAESAARRVSRPRCDASIITCYVKGRSRGRDTSTSTSFYSNYILHIAAMKLKEIHRTSTFAWSPLPSIPLLATGTVAGALDESFSNESQLEIWAPDFLNRQEYDLGGEGQPGPKGVVTDSARFNRIAWGYADGSRPQGIIVAGMENGELGIWDPEKIVAHVPSSESLILKNSTHTGPIRGLDFNPIQTSLFSSGGTNGEARSFAFLSHGDVLTINLITDLYLGPQRSKQTLLSRNTTGYTVVWDLRGKREVVALAYGGGAGTLAGGGLQGSGMSFGGRRGMSDVAWHPDNATKLVTSSEDDTSPVIMVWDLRNARAPEKILTGHERGILSLSWCKQDADLLLSSGKDNRALCWNPETSEIIGELPSAENWAFQVQWCPRNPDLLATACFDGTIGIHSIQSTNTSTSGELPAVTPKPDATLSLKQPPKWLRRPVSSSFGYGGQLVSVSNLPSAQGRHQSGVVHLRKIVTEESVIDRANKLRVAIDAQNLSALAAERSSEAATKAEESAESWKALLSLFQTNSRDELVTLLGFSKSEIAARVADAVENLKAAATADNTTVITPAEDNNMETKPHEPVVSFAEPEHSPSELGEDPLESAGSALEATPSELSASAASDTTNATPLADGESTTTAPSLFGDEHAPGTPQTDAAADFFSTMGISQTTADEVQVVPHTNYGLDSSVAATIGSGPSSVASDTLKGNTFTIYTADESDTDCLITKALVVGDFESAVSLCLVTDRYADAILLAASGGPELLARTQKEYFLRQTTTLPYLRLFQSIVTNDLSDIVQNVDLQEWQECFVVLCTFASAEEFPSLVEQLGARLEFQGSIKKSTDPDSPDKARTFRKNATLTYLAAGRLERLVNIWMEELVEEEKRILENETQAGVSRYTAHAHALQTFIEKVTVFRAAIHYVDEDVDAKSQSNDPNIKVYRLAALYDRYFEYADFLATQGLIKDAVTFLKLTPAQYEGQSGSRVDFAVGRERILVAGGAKAPAVTTSAAPTVPLAPELQPTSSLPTSGPGYGYPRYGASVQQQQPALAGGPVTTSYPSYAPVPLSTTPSAYAPLNSAPTTQAYAPSIAAGGYGYVQQQPAVVPSMVPPPPHATGSVPAPAPPPKRRENGGWNDAPAIADRRTPSLMNLNKPSAITSPFPNAPSPTILPSPAYIGRGQSPTIIPPPRPGSVQSRAPPPQGHRMQPPQQAAQGPYPPQARPPSGPPGPPQRVMSPGQQIPPHQPPQPQYAAPPHRGHVVPPPGAGHALGGALPPGPYARATPPPGAGGMAPPPQQGFSRAGPLPSGPGQFNGPPGFAPPPPHSAPQAIPPAGPGPPPPPLPQSMTRGPQPLGAASNPTPAAPRAPVGPKYPPGDRSHIPDSLRPSFNVVLEHMTRLRQTTPPQQKRLVDDLERRINPLFDAMNCETLSQPVVDRLVVLAKAMENHDRETALAIHVDMLTSVGDDIALWMSGVKQLIMRLLGLMFYLRRTMFLYLCVRVPSSSVAKLSELNDGGFEAGSSATHPRSSYTKSTVISVYGDTWAEFYTWELVECRRTITAIAGTRTTPKSLPIYELADGDKAYADSRQTCVTSPTTLQVTNYRDVGSFQSISEILCDGLPIYDEMEPYPSYDACAPAIQLVAFPAKTRLNVLEFIPFADAGFPYQEAAAKFAGMAWQSHFYDPDLEIIQFEALRRLHFGHTLSIDEIDQESVLRISQGLLRDVLQRDMLSWPASTNIDVLSFPPLHVQLQPLERDLHERLTHASANFCSCLNCITYSCSRHSDPKAPYHPVRAQVKANGLRLRDDVPTIMCRKPCYEVYFQRCQLIPDEAVFEITDEEETPPYHLIFGHLSMNFI</sequence>
<dbReference type="InterPro" id="IPR004130">
    <property type="entry name" value="Gpn"/>
</dbReference>
<dbReference type="Pfam" id="PF23726">
    <property type="entry name" value="Beta-prop_RSE1_2nd"/>
    <property type="match status" value="1"/>
</dbReference>
<evidence type="ECO:0000256" key="16">
    <source>
        <dbReference type="ARBA" id="ARBA00023134"/>
    </source>
</evidence>
<dbReference type="Pfam" id="PF10433">
    <property type="entry name" value="Beta-prop_RSE1_1st"/>
    <property type="match status" value="1"/>
</dbReference>
<evidence type="ECO:0000259" key="23">
    <source>
        <dbReference type="Pfam" id="PF03178"/>
    </source>
</evidence>
<name>A0A4S4M7D4_9AGAM</name>
<dbReference type="Gene3D" id="3.40.50.300">
    <property type="entry name" value="P-loop containing nucleotide triphosphate hydrolases"/>
    <property type="match status" value="1"/>
</dbReference>
<dbReference type="Proteomes" id="UP000310158">
    <property type="component" value="Unassembled WGS sequence"/>
</dbReference>
<evidence type="ECO:0000256" key="20">
    <source>
        <dbReference type="ARBA" id="ARBA00080015"/>
    </source>
</evidence>
<evidence type="ECO:0000256" key="14">
    <source>
        <dbReference type="ARBA" id="ARBA00022892"/>
    </source>
</evidence>
<dbReference type="InterPro" id="IPR009917">
    <property type="entry name" value="SRA1/Sec31"/>
</dbReference>
<evidence type="ECO:0000259" key="25">
    <source>
        <dbReference type="Pfam" id="PF10433"/>
    </source>
</evidence>
<dbReference type="InterPro" id="IPR027417">
    <property type="entry name" value="P-loop_NTPase"/>
</dbReference>
<feature type="region of interest" description="Disordered" evidence="22">
    <location>
        <begin position="2861"/>
        <end position="3138"/>
    </location>
</feature>
<dbReference type="GO" id="GO:0005789">
    <property type="term" value="C:endoplasmic reticulum membrane"/>
    <property type="evidence" value="ECO:0007669"/>
    <property type="project" value="UniProtKB-SubCell"/>
</dbReference>
<dbReference type="GO" id="GO:0005634">
    <property type="term" value="C:nucleus"/>
    <property type="evidence" value="ECO:0007669"/>
    <property type="project" value="UniProtKB-SubCell"/>
</dbReference>
<feature type="compositionally biased region" description="Polar residues" evidence="22">
    <location>
        <begin position="2386"/>
        <end position="2403"/>
    </location>
</feature>
<feature type="domain" description="RSE1/DDB1/CPSF1 first beta-propeller" evidence="25">
    <location>
        <begin position="134"/>
        <end position="471"/>
    </location>
</feature>
<keyword evidence="12" id="KW-0378">Hydrolase</keyword>
<evidence type="ECO:0000256" key="11">
    <source>
        <dbReference type="ARBA" id="ARBA00022741"/>
    </source>
</evidence>
<evidence type="ECO:0000256" key="15">
    <source>
        <dbReference type="ARBA" id="ARBA00022927"/>
    </source>
</evidence>
<dbReference type="CDD" id="cd17871">
    <property type="entry name" value="GPN2"/>
    <property type="match status" value="1"/>
</dbReference>
<reference evidence="27 28" key="1">
    <citation type="submission" date="2019-02" db="EMBL/GenBank/DDBJ databases">
        <title>Genome sequencing of the rare red list fungi Bondarzewia mesenterica.</title>
        <authorList>
            <person name="Buettner E."/>
            <person name="Kellner H."/>
        </authorList>
    </citation>
    <scope>NUCLEOTIDE SEQUENCE [LARGE SCALE GENOMIC DNA]</scope>
    <source>
        <strain evidence="27 28">DSM 108281</strain>
    </source>
</reference>
<evidence type="ECO:0000259" key="24">
    <source>
        <dbReference type="Pfam" id="PF07304"/>
    </source>
</evidence>
<evidence type="ECO:0000256" key="21">
    <source>
        <dbReference type="PROSITE-ProRule" id="PRU00221"/>
    </source>
</evidence>
<evidence type="ECO:0000256" key="17">
    <source>
        <dbReference type="ARBA" id="ARBA00023136"/>
    </source>
</evidence>
<organism evidence="27 28">
    <name type="scientific">Bondarzewia mesenterica</name>
    <dbReference type="NCBI Taxonomy" id="1095465"/>
    <lineage>
        <taxon>Eukaryota</taxon>
        <taxon>Fungi</taxon>
        <taxon>Dikarya</taxon>
        <taxon>Basidiomycota</taxon>
        <taxon>Agaricomycotina</taxon>
        <taxon>Agaricomycetes</taxon>
        <taxon>Russulales</taxon>
        <taxon>Bondarzewiaceae</taxon>
        <taxon>Bondarzewia</taxon>
    </lineage>
</organism>
<dbReference type="SUPFAM" id="SSF50978">
    <property type="entry name" value="WD40 repeat-like"/>
    <property type="match status" value="1"/>
</dbReference>
<dbReference type="GO" id="GO:0016787">
    <property type="term" value="F:hydrolase activity"/>
    <property type="evidence" value="ECO:0007669"/>
    <property type="project" value="UniProtKB-KW"/>
</dbReference>
<dbReference type="GO" id="GO:0030127">
    <property type="term" value="C:COPII vesicle coat"/>
    <property type="evidence" value="ECO:0007669"/>
    <property type="project" value="TreeGrafter"/>
</dbReference>
<dbReference type="PANTHER" id="PTHR13923:SF11">
    <property type="entry name" value="SECRETORY 31, ISOFORM D"/>
    <property type="match status" value="1"/>
</dbReference>
<dbReference type="Gene3D" id="2.130.10.10">
    <property type="entry name" value="YVTN repeat-like/Quinoprotein amine dehydrogenase"/>
    <property type="match status" value="3"/>
</dbReference>
<dbReference type="InterPro" id="IPR018846">
    <property type="entry name" value="Beta-prop_RSE1/DDB1/CPSF1_1st"/>
</dbReference>
<evidence type="ECO:0000256" key="19">
    <source>
        <dbReference type="ARBA" id="ARBA00025471"/>
    </source>
</evidence>
<feature type="repeat" description="WD" evidence="21">
    <location>
        <begin position="2093"/>
        <end position="2135"/>
    </location>
</feature>
<evidence type="ECO:0000256" key="5">
    <source>
        <dbReference type="ARBA" id="ARBA00009358"/>
    </source>
</evidence>
<keyword evidence="9 21" id="KW-0853">WD repeat</keyword>
<keyword evidence="28" id="KW-1185">Reference proteome</keyword>
<protein>
    <recommendedName>
        <fullName evidence="7">Protein transport protein SEC31</fullName>
    </recommendedName>
    <alternativeName>
        <fullName evidence="20">ATP-binding domain 1 family member B homolog</fullName>
    </alternativeName>
    <alternativeName>
        <fullName evidence="6">Protein transport protein sec31</fullName>
    </alternativeName>
</protein>
<comment type="function">
    <text evidence="19">Component of the coat protein complex II (COPII) which promotes the formation of transport vesicles from the endoplasmic reticulum (ER). The coat has two main functions, the physical deformation of the endoplasmic reticulum membrane into vesicles and the selection of cargo molecules.</text>
</comment>
<dbReference type="EMBL" id="SGPL01000024">
    <property type="protein sequence ID" value="THH20311.1"/>
    <property type="molecule type" value="Genomic_DNA"/>
</dbReference>
<evidence type="ECO:0000256" key="22">
    <source>
        <dbReference type="SAM" id="MobiDB-lite"/>
    </source>
</evidence>
<keyword evidence="15" id="KW-0653">Protein transport</keyword>
<dbReference type="GO" id="GO:0070971">
    <property type="term" value="C:endoplasmic reticulum exit site"/>
    <property type="evidence" value="ECO:0007669"/>
    <property type="project" value="TreeGrafter"/>
</dbReference>
<dbReference type="GO" id="GO:0007029">
    <property type="term" value="P:endoplasmic reticulum organization"/>
    <property type="evidence" value="ECO:0007669"/>
    <property type="project" value="TreeGrafter"/>
</dbReference>
<dbReference type="InterPro" id="IPR036322">
    <property type="entry name" value="WD40_repeat_dom_sf"/>
</dbReference>
<dbReference type="PROSITE" id="PS50082">
    <property type="entry name" value="WD_REPEATS_2"/>
    <property type="match status" value="1"/>
</dbReference>
<dbReference type="InterPro" id="IPR001680">
    <property type="entry name" value="WD40_rpt"/>
</dbReference>
<evidence type="ECO:0000256" key="2">
    <source>
        <dbReference type="ARBA" id="ARBA00004299"/>
    </source>
</evidence>
<dbReference type="GO" id="GO:0005525">
    <property type="term" value="F:GTP binding"/>
    <property type="evidence" value="ECO:0007669"/>
    <property type="project" value="UniProtKB-KW"/>
</dbReference>
<feature type="domain" description="RSE1/DDB1/CPSF1 second beta-propeller" evidence="26">
    <location>
        <begin position="596"/>
        <end position="996"/>
    </location>
</feature>
<feature type="region of interest" description="Disordered" evidence="22">
    <location>
        <begin position="1700"/>
        <end position="1720"/>
    </location>
</feature>
<dbReference type="GO" id="GO:0003676">
    <property type="term" value="F:nucleic acid binding"/>
    <property type="evidence" value="ECO:0007669"/>
    <property type="project" value="InterPro"/>
</dbReference>
<feature type="compositionally biased region" description="Pro residues" evidence="22">
    <location>
        <begin position="3029"/>
        <end position="3050"/>
    </location>
</feature>
<dbReference type="GO" id="GO:0015031">
    <property type="term" value="P:protein transport"/>
    <property type="evidence" value="ECO:0007669"/>
    <property type="project" value="UniProtKB-KW"/>
</dbReference>
<evidence type="ECO:0000256" key="7">
    <source>
        <dbReference type="ARBA" id="ARBA00021236"/>
    </source>
</evidence>
<evidence type="ECO:0000259" key="26">
    <source>
        <dbReference type="Pfam" id="PF23726"/>
    </source>
</evidence>
<proteinExistence type="inferred from homology"/>
<dbReference type="InterPro" id="IPR040251">
    <property type="entry name" value="SEC31-like"/>
</dbReference>
<dbReference type="InterPro" id="IPR030231">
    <property type="entry name" value="Gpn2"/>
</dbReference>
<dbReference type="Gene3D" id="1.25.40.1030">
    <property type="match status" value="1"/>
</dbReference>
<evidence type="ECO:0000256" key="1">
    <source>
        <dbReference type="ARBA" id="ARBA00004123"/>
    </source>
</evidence>
<keyword evidence="11" id="KW-0547">Nucleotide-binding</keyword>
<feature type="compositionally biased region" description="Pro residues" evidence="22">
    <location>
        <begin position="2970"/>
        <end position="2985"/>
    </location>
</feature>
<dbReference type="Pfam" id="PF03178">
    <property type="entry name" value="CPSF_A"/>
    <property type="match status" value="1"/>
</dbReference>
<keyword evidence="14" id="KW-0931">ER-Golgi transport</keyword>
<keyword evidence="16" id="KW-0342">GTP-binding</keyword>
<keyword evidence="17" id="KW-0472">Membrane</keyword>
<evidence type="ECO:0000256" key="18">
    <source>
        <dbReference type="ARBA" id="ARBA00023329"/>
    </source>
</evidence>
<keyword evidence="13" id="KW-0256">Endoplasmic reticulum</keyword>
<feature type="domain" description="RSE1/DDB1/CPSF1 C-terminal" evidence="23">
    <location>
        <begin position="1086"/>
        <end position="1413"/>
    </location>
</feature>
<feature type="domain" description="SRA1/Sec31" evidence="24">
    <location>
        <begin position="3105"/>
        <end position="3233"/>
    </location>
</feature>
<dbReference type="SUPFAM" id="SSF52540">
    <property type="entry name" value="P-loop containing nucleoside triphosphate hydrolases"/>
    <property type="match status" value="1"/>
</dbReference>
<dbReference type="InterPro" id="IPR004871">
    <property type="entry name" value="RSE1/DDB1/CPSF1_C"/>
</dbReference>
<comment type="similarity">
    <text evidence="4">Belongs to the GPN-loop GTPase family.</text>
</comment>
<dbReference type="GO" id="GO:0005198">
    <property type="term" value="F:structural molecule activity"/>
    <property type="evidence" value="ECO:0007669"/>
    <property type="project" value="TreeGrafter"/>
</dbReference>
<evidence type="ECO:0000256" key="4">
    <source>
        <dbReference type="ARBA" id="ARBA00005290"/>
    </source>
</evidence>
<dbReference type="OrthoDB" id="6109at2759"/>
<dbReference type="Pfam" id="PF07304">
    <property type="entry name" value="SRA1"/>
    <property type="match status" value="1"/>
</dbReference>
<keyword evidence="8" id="KW-0813">Transport</keyword>
<dbReference type="InterPro" id="IPR058543">
    <property type="entry name" value="Beta-prop_RSE1/DDB1/CPSF1_2nd"/>
</dbReference>
<feature type="region of interest" description="Disordered" evidence="22">
    <location>
        <begin position="2330"/>
        <end position="2419"/>
    </location>
</feature>
<feature type="compositionally biased region" description="Pro residues" evidence="22">
    <location>
        <begin position="3071"/>
        <end position="3097"/>
    </location>
</feature>
<evidence type="ECO:0000256" key="12">
    <source>
        <dbReference type="ARBA" id="ARBA00022801"/>
    </source>
</evidence>
<comment type="similarity">
    <text evidence="5">Belongs to the WD repeat SEC31 family.</text>
</comment>
<evidence type="ECO:0000313" key="27">
    <source>
        <dbReference type="EMBL" id="THH20311.1"/>
    </source>
</evidence>
<keyword evidence="10" id="KW-0677">Repeat</keyword>
<dbReference type="Gene3D" id="1.20.940.10">
    <property type="entry name" value="Functional domain of the splicing factor Prp18"/>
    <property type="match status" value="1"/>
</dbReference>
<evidence type="ECO:0000313" key="28">
    <source>
        <dbReference type="Proteomes" id="UP000310158"/>
    </source>
</evidence>
<evidence type="ECO:0000256" key="8">
    <source>
        <dbReference type="ARBA" id="ARBA00022448"/>
    </source>
</evidence>
<keyword evidence="18" id="KW-0968">Cytoplasmic vesicle</keyword>
<dbReference type="GO" id="GO:0090110">
    <property type="term" value="P:COPII-coated vesicle cargo loading"/>
    <property type="evidence" value="ECO:0007669"/>
    <property type="project" value="TreeGrafter"/>
</dbReference>
<evidence type="ECO:0000256" key="10">
    <source>
        <dbReference type="ARBA" id="ARBA00022737"/>
    </source>
</evidence>
<dbReference type="SMART" id="SM00320">
    <property type="entry name" value="WD40"/>
    <property type="match status" value="5"/>
</dbReference>
<gene>
    <name evidence="27" type="ORF">EW146_g1016</name>
</gene>
<comment type="subcellular location">
    <subcellularLocation>
        <location evidence="2">Cytoplasmic vesicle</location>
        <location evidence="2">COPII-coated vesicle membrane</location>
        <topology evidence="2">Peripheral membrane protein</topology>
        <orientation evidence="2">Cytoplasmic side</orientation>
    </subcellularLocation>
    <subcellularLocation>
        <location evidence="3">Endoplasmic reticulum membrane</location>
    </subcellularLocation>
    <subcellularLocation>
        <location evidence="1">Nucleus</location>
    </subcellularLocation>
</comment>
<feature type="compositionally biased region" description="Polar residues" evidence="22">
    <location>
        <begin position="2902"/>
        <end position="2916"/>
    </location>
</feature>
<dbReference type="FunFam" id="3.40.50.300:FF:000338">
    <property type="entry name" value="GPN-loop GTPase 2"/>
    <property type="match status" value="1"/>
</dbReference>
<comment type="caution">
    <text evidence="27">The sequence shown here is derived from an EMBL/GenBank/DDBJ whole genome shotgun (WGS) entry which is preliminary data.</text>
</comment>
<evidence type="ECO:0000256" key="6">
    <source>
        <dbReference type="ARBA" id="ARBA00013507"/>
    </source>
</evidence>
<evidence type="ECO:0000256" key="9">
    <source>
        <dbReference type="ARBA" id="ARBA00022574"/>
    </source>
</evidence>
<evidence type="ECO:0000256" key="13">
    <source>
        <dbReference type="ARBA" id="ARBA00022824"/>
    </source>
</evidence>
<feature type="region of interest" description="Disordered" evidence="22">
    <location>
        <begin position="2175"/>
        <end position="2194"/>
    </location>
</feature>
<dbReference type="PANTHER" id="PTHR13923">
    <property type="entry name" value="SEC31-RELATED PROTEIN"/>
    <property type="match status" value="1"/>
</dbReference>
<evidence type="ECO:0000256" key="3">
    <source>
        <dbReference type="ARBA" id="ARBA00004586"/>
    </source>
</evidence>
<dbReference type="Pfam" id="PF03029">
    <property type="entry name" value="ATP_bind_1"/>
    <property type="match status" value="1"/>
</dbReference>